<sequence>MLVGTAAASAASTGWKAVKQGNGQAEAKFVGYKKWYSRNDHHGGFRIKGQLKDLKNNDRAVKFQIKVVGYSPKVYNAPEDANRTIPDRIHHDPAMTITPCARIQTCERNVGPDDCSAWRKYSNPYYD</sequence>
<dbReference type="AlphaFoldDB" id="A0A0B2BVE1"/>
<dbReference type="OrthoDB" id="4217146at2"/>
<dbReference type="RefSeq" id="WP_039340009.1">
    <property type="nucleotide sequence ID" value="NZ_PGEZ01000001.1"/>
</dbReference>
<proteinExistence type="predicted"/>
<comment type="caution">
    <text evidence="1">The sequence shown here is derived from an EMBL/GenBank/DDBJ whole genome shotgun (WGS) entry which is preliminary data.</text>
</comment>
<protein>
    <submittedName>
        <fullName evidence="1">Uncharacterized protein</fullName>
    </submittedName>
</protein>
<dbReference type="Proteomes" id="UP000230842">
    <property type="component" value="Unassembled WGS sequence"/>
</dbReference>
<evidence type="ECO:0000313" key="2">
    <source>
        <dbReference type="Proteomes" id="UP000230842"/>
    </source>
</evidence>
<dbReference type="EMBL" id="PGEZ01000001">
    <property type="protein sequence ID" value="PJJ58027.1"/>
    <property type="molecule type" value="Genomic_DNA"/>
</dbReference>
<accession>A0A0B2BVE1</accession>
<name>A0A0B2BVE1_9ACTN</name>
<keyword evidence="2" id="KW-1185">Reference proteome</keyword>
<gene>
    <name evidence="1" type="ORF">CLV56_2271</name>
</gene>
<reference evidence="1 2" key="1">
    <citation type="submission" date="2017-11" db="EMBL/GenBank/DDBJ databases">
        <title>Genomic Encyclopedia of Archaeal and Bacterial Type Strains, Phase II (KMG-II): From Individual Species to Whole Genera.</title>
        <authorList>
            <person name="Goeker M."/>
        </authorList>
    </citation>
    <scope>NUCLEOTIDE SEQUENCE [LARGE SCALE GENOMIC DNA]</scope>
    <source>
        <strain evidence="1 2">DSM 27763</strain>
    </source>
</reference>
<evidence type="ECO:0000313" key="1">
    <source>
        <dbReference type="EMBL" id="PJJ58027.1"/>
    </source>
</evidence>
<organism evidence="1 2">
    <name type="scientific">Mumia flava</name>
    <dbReference type="NCBI Taxonomy" id="1348852"/>
    <lineage>
        <taxon>Bacteria</taxon>
        <taxon>Bacillati</taxon>
        <taxon>Actinomycetota</taxon>
        <taxon>Actinomycetes</taxon>
        <taxon>Propionibacteriales</taxon>
        <taxon>Nocardioidaceae</taxon>
        <taxon>Mumia</taxon>
    </lineage>
</organism>